<dbReference type="EMBL" id="JBHSFV010000002">
    <property type="protein sequence ID" value="MFC4633087.1"/>
    <property type="molecule type" value="Genomic_DNA"/>
</dbReference>
<dbReference type="InterPro" id="IPR027443">
    <property type="entry name" value="IPNS-like_sf"/>
</dbReference>
<accession>A0ABV9HTF5</accession>
<name>A0ABV9HTF5_9FLAO</name>
<comment type="caution">
    <text evidence="2">The sequence shown here is derived from an EMBL/GenBank/DDBJ whole genome shotgun (WGS) entry which is preliminary data.</text>
</comment>
<dbReference type="Proteomes" id="UP001596043">
    <property type="component" value="Unassembled WGS sequence"/>
</dbReference>
<gene>
    <name evidence="2" type="ORF">ACFO3O_04170</name>
</gene>
<evidence type="ECO:0000313" key="3">
    <source>
        <dbReference type="Proteomes" id="UP001596043"/>
    </source>
</evidence>
<dbReference type="Pfam" id="PF05118">
    <property type="entry name" value="Asp_Arg_Hydrox"/>
    <property type="match status" value="1"/>
</dbReference>
<dbReference type="Gene3D" id="2.60.120.330">
    <property type="entry name" value="B-lactam Antibiotic, Isopenicillin N Synthase, Chain"/>
    <property type="match status" value="1"/>
</dbReference>
<reference evidence="3" key="1">
    <citation type="journal article" date="2019" name="Int. J. Syst. Evol. Microbiol.">
        <title>The Global Catalogue of Microorganisms (GCM) 10K type strain sequencing project: providing services to taxonomists for standard genome sequencing and annotation.</title>
        <authorList>
            <consortium name="The Broad Institute Genomics Platform"/>
            <consortium name="The Broad Institute Genome Sequencing Center for Infectious Disease"/>
            <person name="Wu L."/>
            <person name="Ma J."/>
        </authorList>
    </citation>
    <scope>NUCLEOTIDE SEQUENCE [LARGE SCALE GENOMIC DNA]</scope>
    <source>
        <strain evidence="3">YJ-61-S</strain>
    </source>
</reference>
<sequence length="200" mass="22616">MDTTTTKTQSKDRIKLPFSFDAAKMLEEFESLKLGHFEYYNVIPLRAPAHEVDRSLPFPPPALDYADGSWTDWMDTPQLNASPYLKSVIDTFSAITDVTLVRVLRLAPDSVVQEHTDPTLGLEIERSVIRLTVPILNNDQVAFFLNGTEVPMRPGECWYLRLTDPHRVVNGGSEERINLTIDMIPNDNIRKIIADSQDAS</sequence>
<dbReference type="InterPro" id="IPR007803">
    <property type="entry name" value="Asp/Arg/Pro-Hydrxlase"/>
</dbReference>
<evidence type="ECO:0000259" key="1">
    <source>
        <dbReference type="Pfam" id="PF05118"/>
    </source>
</evidence>
<proteinExistence type="predicted"/>
<keyword evidence="3" id="KW-1185">Reference proteome</keyword>
<dbReference type="RefSeq" id="WP_379977274.1">
    <property type="nucleotide sequence ID" value="NZ_JBHSFV010000002.1"/>
</dbReference>
<evidence type="ECO:0000313" key="2">
    <source>
        <dbReference type="EMBL" id="MFC4633087.1"/>
    </source>
</evidence>
<organism evidence="2 3">
    <name type="scientific">Dokdonia ponticola</name>
    <dbReference type="NCBI Taxonomy" id="2041041"/>
    <lineage>
        <taxon>Bacteria</taxon>
        <taxon>Pseudomonadati</taxon>
        <taxon>Bacteroidota</taxon>
        <taxon>Flavobacteriia</taxon>
        <taxon>Flavobacteriales</taxon>
        <taxon>Flavobacteriaceae</taxon>
        <taxon>Dokdonia</taxon>
    </lineage>
</organism>
<dbReference type="SUPFAM" id="SSF51197">
    <property type="entry name" value="Clavaminate synthase-like"/>
    <property type="match status" value="1"/>
</dbReference>
<feature type="domain" description="Aspartyl/asparaginy/proline hydroxylase" evidence="1">
    <location>
        <begin position="77"/>
        <end position="184"/>
    </location>
</feature>
<protein>
    <submittedName>
        <fullName evidence="2">Aspartyl/asparaginyl beta-hydroxylase domain-containing protein</fullName>
    </submittedName>
</protein>